<dbReference type="Gene3D" id="3.90.76.10">
    <property type="entry name" value="Dipeptide-binding Protein, Domain 1"/>
    <property type="match status" value="1"/>
</dbReference>
<evidence type="ECO:0000313" key="7">
    <source>
        <dbReference type="EMBL" id="PWD84046.1"/>
    </source>
</evidence>
<sequence length="571" mass="65008">MEQKNRFYKGRLALLPLAVGFSLWGASVELASSAIVPKGVKLADQQRLVRNNGTEPQSLDPHKIEGVAESHLSRDLFEGLVIINDDGEMETRVAKSWENEDFIVWRFKLKPDLKWSNGDPITASDFEYSWKRLADPATGSPYASYLQYAHIENIDDVILGEKPADDLGVKALDDETLEVRLSTAVPYFPQLLAHTAMSPVPQKVIEKYGDQWTNVGNFVGNGAYQLAQWQVNEFIKLKRNQAYWDNDNTVIDEVLFLPITSEVTEAQRYRAGEIDITANIPIDFFQKLQAEIPDEIKVSPYLCTYYYGINNSREPFTDIRVREALKLALDQELLTDRVKAQGDLPAYSFTPPYIAGIEKLTVPEWFNQPMEERSARAKALLKEAGYDESNPLKIKLLYNTSDLHKKMGVAAASLLKQNAGVEMTLDNREWKTYADSRRAGNYDVVRASWCADYNEPSSFLNMMIGDSSVNTVHYKSDEFDQLMRQTLTAKDDQERAHFYQIAEEKLDQDSVIIPIFYFANLRLVKPHVGGYTGKNQLGYYYTKDLYIMDHDDRNQIDDPSSHHSRSGSKAK</sequence>
<dbReference type="PIRSF" id="PIRSF002741">
    <property type="entry name" value="MppA"/>
    <property type="match status" value="1"/>
</dbReference>
<evidence type="ECO:0000256" key="1">
    <source>
        <dbReference type="ARBA" id="ARBA00004196"/>
    </source>
</evidence>
<reference evidence="7 8" key="1">
    <citation type="journal article" date="2018" name="Genome Announc.">
        <title>Ignatzschineria cameli sp. nov., isolated from necrotic foot tissue of dromedaries (Camelus dromedarius) and associated maggots (Wohlfahrtia species) in Dubai.</title>
        <authorList>
            <person name="Tsang C.C."/>
            <person name="Tang J.Y."/>
            <person name="Fong J.Y."/>
            <person name="Kinne J."/>
            <person name="Lee H.H."/>
            <person name="Joseph M."/>
            <person name="Jose S."/>
            <person name="Schuster R.K."/>
            <person name="Tang Y."/>
            <person name="Sivakumar S."/>
            <person name="Chen J.H."/>
            <person name="Teng J.L."/>
            <person name="Lau S.K."/>
            <person name="Wernery U."/>
            <person name="Woo P.C."/>
        </authorList>
    </citation>
    <scope>NUCLEOTIDE SEQUENCE [LARGE SCALE GENOMIC DNA]</scope>
    <source>
        <strain evidence="7 8">KCTC 22643</strain>
    </source>
</reference>
<dbReference type="Gene3D" id="3.40.190.10">
    <property type="entry name" value="Periplasmic binding protein-like II"/>
    <property type="match status" value="1"/>
</dbReference>
<feature type="region of interest" description="Disordered" evidence="5">
    <location>
        <begin position="552"/>
        <end position="571"/>
    </location>
</feature>
<dbReference type="GO" id="GO:0043190">
    <property type="term" value="C:ATP-binding cassette (ABC) transporter complex"/>
    <property type="evidence" value="ECO:0007669"/>
    <property type="project" value="InterPro"/>
</dbReference>
<feature type="compositionally biased region" description="Basic and acidic residues" evidence="5">
    <location>
        <begin position="552"/>
        <end position="561"/>
    </location>
</feature>
<dbReference type="PANTHER" id="PTHR30290:SF10">
    <property type="entry name" value="PERIPLASMIC OLIGOPEPTIDE-BINDING PROTEIN-RELATED"/>
    <property type="match status" value="1"/>
</dbReference>
<dbReference type="EMBL" id="QEWR01000002">
    <property type="protein sequence ID" value="PWD84046.1"/>
    <property type="molecule type" value="Genomic_DNA"/>
</dbReference>
<dbReference type="GO" id="GO:1904680">
    <property type="term" value="F:peptide transmembrane transporter activity"/>
    <property type="evidence" value="ECO:0007669"/>
    <property type="project" value="TreeGrafter"/>
</dbReference>
<dbReference type="AlphaFoldDB" id="A0A2U2ALN4"/>
<comment type="subcellular location">
    <subcellularLocation>
        <location evidence="1">Cell envelope</location>
    </subcellularLocation>
</comment>
<dbReference type="PANTHER" id="PTHR30290">
    <property type="entry name" value="PERIPLASMIC BINDING COMPONENT OF ABC TRANSPORTER"/>
    <property type="match status" value="1"/>
</dbReference>
<evidence type="ECO:0000256" key="3">
    <source>
        <dbReference type="ARBA" id="ARBA00022448"/>
    </source>
</evidence>
<dbReference type="GO" id="GO:0030288">
    <property type="term" value="C:outer membrane-bounded periplasmic space"/>
    <property type="evidence" value="ECO:0007669"/>
    <property type="project" value="TreeGrafter"/>
</dbReference>
<gene>
    <name evidence="7" type="ORF">DC082_00370</name>
</gene>
<dbReference type="InterPro" id="IPR000914">
    <property type="entry name" value="SBP_5_dom"/>
</dbReference>
<dbReference type="InterPro" id="IPR030678">
    <property type="entry name" value="Peptide/Ni-bd"/>
</dbReference>
<keyword evidence="4" id="KW-0732">Signal</keyword>
<comment type="similarity">
    <text evidence="2">Belongs to the bacterial solute-binding protein 5 family.</text>
</comment>
<dbReference type="SUPFAM" id="SSF53850">
    <property type="entry name" value="Periplasmic binding protein-like II"/>
    <property type="match status" value="1"/>
</dbReference>
<feature type="domain" description="Solute-binding protein family 5" evidence="6">
    <location>
        <begin position="89"/>
        <end position="467"/>
    </location>
</feature>
<comment type="caution">
    <text evidence="7">The sequence shown here is derived from an EMBL/GenBank/DDBJ whole genome shotgun (WGS) entry which is preliminary data.</text>
</comment>
<name>A0A2U2ALN4_9GAMM</name>
<dbReference type="GO" id="GO:0015833">
    <property type="term" value="P:peptide transport"/>
    <property type="evidence" value="ECO:0007669"/>
    <property type="project" value="TreeGrafter"/>
</dbReference>
<proteinExistence type="inferred from homology"/>
<dbReference type="InterPro" id="IPR039424">
    <property type="entry name" value="SBP_5"/>
</dbReference>
<dbReference type="FunFam" id="3.90.76.10:FF:000001">
    <property type="entry name" value="Oligopeptide ABC transporter substrate-binding protein"/>
    <property type="match status" value="1"/>
</dbReference>
<protein>
    <submittedName>
        <fullName evidence="7">Oligopeptide ABC transporter substrate-binding protein OppA</fullName>
    </submittedName>
</protein>
<evidence type="ECO:0000259" key="6">
    <source>
        <dbReference type="Pfam" id="PF00496"/>
    </source>
</evidence>
<dbReference type="Proteomes" id="UP000244948">
    <property type="component" value="Unassembled WGS sequence"/>
</dbReference>
<dbReference type="FunFam" id="3.10.105.10:FF:000001">
    <property type="entry name" value="Oligopeptide ABC transporter, oligopeptide-binding protein"/>
    <property type="match status" value="1"/>
</dbReference>
<evidence type="ECO:0000313" key="8">
    <source>
        <dbReference type="Proteomes" id="UP000244948"/>
    </source>
</evidence>
<evidence type="ECO:0000256" key="5">
    <source>
        <dbReference type="SAM" id="MobiDB-lite"/>
    </source>
</evidence>
<organism evidence="7 8">
    <name type="scientific">Ignatzschineria indica</name>
    <dbReference type="NCBI Taxonomy" id="472583"/>
    <lineage>
        <taxon>Bacteria</taxon>
        <taxon>Pseudomonadati</taxon>
        <taxon>Pseudomonadota</taxon>
        <taxon>Gammaproteobacteria</taxon>
        <taxon>Cardiobacteriales</taxon>
        <taxon>Ignatzschineriaceae</taxon>
        <taxon>Ignatzschineria</taxon>
    </lineage>
</organism>
<keyword evidence="8" id="KW-1185">Reference proteome</keyword>
<evidence type="ECO:0000256" key="2">
    <source>
        <dbReference type="ARBA" id="ARBA00005695"/>
    </source>
</evidence>
<dbReference type="Gene3D" id="3.10.105.10">
    <property type="entry name" value="Dipeptide-binding Protein, Domain 3"/>
    <property type="match status" value="1"/>
</dbReference>
<dbReference type="Pfam" id="PF00496">
    <property type="entry name" value="SBP_bac_5"/>
    <property type="match status" value="1"/>
</dbReference>
<keyword evidence="3" id="KW-0813">Transport</keyword>
<evidence type="ECO:0000256" key="4">
    <source>
        <dbReference type="ARBA" id="ARBA00022729"/>
    </source>
</evidence>
<accession>A0A2U2ALN4</accession>
<dbReference type="CDD" id="cd08504">
    <property type="entry name" value="PBP2_OppA"/>
    <property type="match status" value="1"/>
</dbReference>
<feature type="compositionally biased region" description="Basic residues" evidence="5">
    <location>
        <begin position="562"/>
        <end position="571"/>
    </location>
</feature>